<protein>
    <submittedName>
        <fullName evidence="1">Uncharacterized protein</fullName>
    </submittedName>
</protein>
<dbReference type="Proteomes" id="UP001153636">
    <property type="component" value="Chromosome 7"/>
</dbReference>
<proteinExistence type="predicted"/>
<keyword evidence="2" id="KW-1185">Reference proteome</keyword>
<gene>
    <name evidence="1" type="ORF">PSYICH_LOCUS13187</name>
</gene>
<evidence type="ECO:0000313" key="1">
    <source>
        <dbReference type="EMBL" id="CAH1113322.1"/>
    </source>
</evidence>
<dbReference type="OrthoDB" id="62495at2759"/>
<name>A0A9P0DBE7_9CUCU</name>
<accession>A0A9P0DBE7</accession>
<feature type="non-terminal residue" evidence="1">
    <location>
        <position position="27"/>
    </location>
</feature>
<evidence type="ECO:0000313" key="2">
    <source>
        <dbReference type="Proteomes" id="UP001153636"/>
    </source>
</evidence>
<dbReference type="AlphaFoldDB" id="A0A9P0DBE7"/>
<organism evidence="1 2">
    <name type="scientific">Psylliodes chrysocephalus</name>
    <dbReference type="NCBI Taxonomy" id="3402493"/>
    <lineage>
        <taxon>Eukaryota</taxon>
        <taxon>Metazoa</taxon>
        <taxon>Ecdysozoa</taxon>
        <taxon>Arthropoda</taxon>
        <taxon>Hexapoda</taxon>
        <taxon>Insecta</taxon>
        <taxon>Pterygota</taxon>
        <taxon>Neoptera</taxon>
        <taxon>Endopterygota</taxon>
        <taxon>Coleoptera</taxon>
        <taxon>Polyphaga</taxon>
        <taxon>Cucujiformia</taxon>
        <taxon>Chrysomeloidea</taxon>
        <taxon>Chrysomelidae</taxon>
        <taxon>Galerucinae</taxon>
        <taxon>Alticini</taxon>
        <taxon>Psylliodes</taxon>
    </lineage>
</organism>
<dbReference type="EMBL" id="OV651819">
    <property type="protein sequence ID" value="CAH1113322.1"/>
    <property type="molecule type" value="Genomic_DNA"/>
</dbReference>
<reference evidence="1" key="1">
    <citation type="submission" date="2022-01" db="EMBL/GenBank/DDBJ databases">
        <authorList>
            <person name="King R."/>
        </authorList>
    </citation>
    <scope>NUCLEOTIDE SEQUENCE</scope>
</reference>
<sequence>MYYFLGKFCVISLRMYNFYIFSLFFRA</sequence>